<protein>
    <submittedName>
        <fullName evidence="3">SWIM zinc finger domain protein</fullName>
    </submittedName>
</protein>
<dbReference type="PATRIC" id="fig|188932.3.peg.1232"/>
<dbReference type="AlphaFoldDB" id="A0A127V9U3"/>
<dbReference type="RefSeq" id="WP_198163626.1">
    <property type="nucleotide sequence ID" value="NZ_CP014504.1"/>
</dbReference>
<dbReference type="PROSITE" id="PS50966">
    <property type="entry name" value="ZF_SWIM"/>
    <property type="match status" value="1"/>
</dbReference>
<evidence type="ECO:0000259" key="2">
    <source>
        <dbReference type="PROSITE" id="PS50966"/>
    </source>
</evidence>
<feature type="domain" description="SWIM-type" evidence="2">
    <location>
        <begin position="410"/>
        <end position="447"/>
    </location>
</feature>
<reference evidence="3 4" key="1">
    <citation type="submission" date="2016-03" db="EMBL/GenBank/DDBJ databases">
        <title>Complete genome sequence of Pedobacter cryoconitis PAMC 27485.</title>
        <authorList>
            <person name="Lee J."/>
            <person name="Kim O.-S."/>
        </authorList>
    </citation>
    <scope>NUCLEOTIDE SEQUENCE [LARGE SCALE GENOMIC DNA]</scope>
    <source>
        <strain evidence="3 4">PAMC 27485</strain>
    </source>
</reference>
<evidence type="ECO:0000313" key="4">
    <source>
        <dbReference type="Proteomes" id="UP000071561"/>
    </source>
</evidence>
<sequence length="448" mass="50410">MMQDFEYHYKSSSTIAIKGADKSFMLAHCSEVEKDNNIPCFFYGNIINSFVASKCLSAMAKTVRAHFAITPDQRISLRDPIVSVGNEQLHFEAFSSCNSVYARIDVLKEGIDGEFIQSGCTNVDFNDATIRAFNSVVRNEKLLIAVGSKEMQVITENASTTEKKVSLPDRWIKGLGNVQVYLAQMNLIFKLDRIQAIQLFRGLPKTPVKVAYFLLKSGNTYSFSTLPKPGSVRIGGIHRMGLIENLLMFTDHVSFYQSQDQQSIAVILDFKDIRMLFLLSDGVYRGFSGEGKNLENLTTEVSDELISTINHQFKTNEIFQPTLISIANDLQFQTMDTLQASLSSIGLLGYDLHTNSYFYRKLPFKLSRLKSLNPRMQSAIKLINQGDVEILVQDQNSIKAQVKGSSGVIHTVLGKQDDFQCTCNWFTTHQNKRGLCKHILALKMKLDL</sequence>
<evidence type="ECO:0000313" key="3">
    <source>
        <dbReference type="EMBL" id="AMP98116.1"/>
    </source>
</evidence>
<keyword evidence="1" id="KW-0862">Zinc</keyword>
<dbReference type="Proteomes" id="UP000071561">
    <property type="component" value="Chromosome"/>
</dbReference>
<organism evidence="3 4">
    <name type="scientific">Pedobacter cryoconitis</name>
    <dbReference type="NCBI Taxonomy" id="188932"/>
    <lineage>
        <taxon>Bacteria</taxon>
        <taxon>Pseudomonadati</taxon>
        <taxon>Bacteroidota</taxon>
        <taxon>Sphingobacteriia</taxon>
        <taxon>Sphingobacteriales</taxon>
        <taxon>Sphingobacteriaceae</taxon>
        <taxon>Pedobacter</taxon>
    </lineage>
</organism>
<dbReference type="KEGG" id="pcm:AY601_1192"/>
<dbReference type="EMBL" id="CP014504">
    <property type="protein sequence ID" value="AMP98116.1"/>
    <property type="molecule type" value="Genomic_DNA"/>
</dbReference>
<keyword evidence="1" id="KW-0479">Metal-binding</keyword>
<dbReference type="InterPro" id="IPR007527">
    <property type="entry name" value="Znf_SWIM"/>
</dbReference>
<accession>A0A127V9U3</accession>
<name>A0A127V9U3_9SPHI</name>
<proteinExistence type="predicted"/>
<keyword evidence="1" id="KW-0863">Zinc-finger</keyword>
<keyword evidence="4" id="KW-1185">Reference proteome</keyword>
<gene>
    <name evidence="3" type="ORF">AY601_1192</name>
</gene>
<evidence type="ECO:0000256" key="1">
    <source>
        <dbReference type="PROSITE-ProRule" id="PRU00325"/>
    </source>
</evidence>
<dbReference type="GO" id="GO:0008270">
    <property type="term" value="F:zinc ion binding"/>
    <property type="evidence" value="ECO:0007669"/>
    <property type="project" value="UniProtKB-KW"/>
</dbReference>